<evidence type="ECO:0000313" key="3">
    <source>
        <dbReference type="EMBL" id="KAH0775071.1"/>
    </source>
</evidence>
<dbReference type="Gene3D" id="3.10.10.10">
    <property type="entry name" value="HIV Type 1 Reverse Transcriptase, subunit A, domain 1"/>
    <property type="match status" value="1"/>
</dbReference>
<evidence type="ECO:0000259" key="2">
    <source>
        <dbReference type="Pfam" id="PF17921"/>
    </source>
</evidence>
<dbReference type="PANTHER" id="PTHR37984:SF5">
    <property type="entry name" value="PROTEIN NYNRIN-LIKE"/>
    <property type="match status" value="1"/>
</dbReference>
<dbReference type="CDD" id="cd01647">
    <property type="entry name" value="RT_LTR"/>
    <property type="match status" value="1"/>
</dbReference>
<dbReference type="Pfam" id="PF17921">
    <property type="entry name" value="Integrase_H2C2"/>
    <property type="match status" value="1"/>
</dbReference>
<sequence>MCIDYRQLNKITIKNKYRLPRIDDLFDQLQGATCFSKIDLRSGYHQLKVRECDIPKTAFRTRYGHYEFLVMSFGLTNAPTTFMDLMNRVFKPYLDMFVIVLIDGILIYSRNEEDHANHLKIVVQTLKDREFYAKFSKCEFWLESVACLGHIISGDGIRVDTQKIEAVQNWPRPISPTDIRSFLGLVGYYRRFVEGFSSISSPLMKLTQKTVKFQWSEACEKSFQELNKRLTSAPVLTLPEDTQEWQGDSLCLQTFEGKANVVVDALSRLSMGSTTHVEEEKRELAKDVHRLARLEVRLMDFTKGEIVVTNGAESSLVSEVKEKQDQDPILLDMKANVQKQRVLAFEQGGDGVLKYQGRLCVPMVDELQERIMEEAHSSRYSIHPGSTKLYRDLREIYWWNVMKKDIAEFVTQCPNCQQVKVEHQRPGGLAQSIELPEWKWEMINMDFITGLPRSRKQHDSIWVIVDRMTKSAHFLPVKTTNSTEDYAKLYIQEVTDGQVERTIQTLEDMLRACVIDFKVTTLASKWLCMRLFMGEDADLLLDGLRLVKLG</sequence>
<comment type="caution">
    <text evidence="3">The sequence shown here is derived from an EMBL/GenBank/DDBJ whole genome shotgun (WGS) entry which is preliminary data.</text>
</comment>
<protein>
    <recommendedName>
        <fullName evidence="5">Retrotransposon protein</fullName>
    </recommendedName>
</protein>
<dbReference type="InterPro" id="IPR043502">
    <property type="entry name" value="DNA/RNA_pol_sf"/>
</dbReference>
<feature type="domain" description="Reverse transcriptase" evidence="1">
    <location>
        <begin position="2"/>
        <end position="152"/>
    </location>
</feature>
<accession>A0ABQ7W2U7</accession>
<dbReference type="InterPro" id="IPR041588">
    <property type="entry name" value="Integrase_H2C2"/>
</dbReference>
<dbReference type="Gene3D" id="3.30.420.10">
    <property type="entry name" value="Ribonuclease H-like superfamily/Ribonuclease H"/>
    <property type="match status" value="1"/>
</dbReference>
<evidence type="ECO:0000259" key="1">
    <source>
        <dbReference type="Pfam" id="PF00078"/>
    </source>
</evidence>
<dbReference type="InterPro" id="IPR043128">
    <property type="entry name" value="Rev_trsase/Diguanyl_cyclase"/>
</dbReference>
<dbReference type="InterPro" id="IPR036397">
    <property type="entry name" value="RNaseH_sf"/>
</dbReference>
<name>A0ABQ7W2U7_SOLTU</name>
<dbReference type="Proteomes" id="UP000826656">
    <property type="component" value="Unassembled WGS sequence"/>
</dbReference>
<dbReference type="EMBL" id="JAIVGD010000005">
    <property type="protein sequence ID" value="KAH0775071.1"/>
    <property type="molecule type" value="Genomic_DNA"/>
</dbReference>
<organism evidence="3 4">
    <name type="scientific">Solanum tuberosum</name>
    <name type="common">Potato</name>
    <dbReference type="NCBI Taxonomy" id="4113"/>
    <lineage>
        <taxon>Eukaryota</taxon>
        <taxon>Viridiplantae</taxon>
        <taxon>Streptophyta</taxon>
        <taxon>Embryophyta</taxon>
        <taxon>Tracheophyta</taxon>
        <taxon>Spermatophyta</taxon>
        <taxon>Magnoliopsida</taxon>
        <taxon>eudicotyledons</taxon>
        <taxon>Gunneridae</taxon>
        <taxon>Pentapetalae</taxon>
        <taxon>asterids</taxon>
        <taxon>lamiids</taxon>
        <taxon>Solanales</taxon>
        <taxon>Solanaceae</taxon>
        <taxon>Solanoideae</taxon>
        <taxon>Solaneae</taxon>
        <taxon>Solanum</taxon>
    </lineage>
</organism>
<dbReference type="InterPro" id="IPR050951">
    <property type="entry name" value="Retrovirus_Pol_polyprotein"/>
</dbReference>
<dbReference type="InterPro" id="IPR000477">
    <property type="entry name" value="RT_dom"/>
</dbReference>
<dbReference type="Gene3D" id="1.10.340.70">
    <property type="match status" value="1"/>
</dbReference>
<dbReference type="Gene3D" id="3.30.70.270">
    <property type="match status" value="2"/>
</dbReference>
<feature type="domain" description="Integrase zinc-binding" evidence="2">
    <location>
        <begin position="366"/>
        <end position="421"/>
    </location>
</feature>
<evidence type="ECO:0008006" key="5">
    <source>
        <dbReference type="Google" id="ProtNLM"/>
    </source>
</evidence>
<proteinExistence type="predicted"/>
<reference evidence="3 4" key="1">
    <citation type="journal article" date="2021" name="bioRxiv">
        <title>Chromosome-scale and haplotype-resolved genome assembly of a tetraploid potato cultivar.</title>
        <authorList>
            <person name="Sun H."/>
            <person name="Jiao W.-B."/>
            <person name="Krause K."/>
            <person name="Campoy J.A."/>
            <person name="Goel M."/>
            <person name="Folz-Donahue K."/>
            <person name="Kukat C."/>
            <person name="Huettel B."/>
            <person name="Schneeberger K."/>
        </authorList>
    </citation>
    <scope>NUCLEOTIDE SEQUENCE [LARGE SCALE GENOMIC DNA]</scope>
    <source>
        <strain evidence="3">SolTubOtavaFocal</strain>
        <tissue evidence="3">Leaves</tissue>
    </source>
</reference>
<dbReference type="SUPFAM" id="SSF53098">
    <property type="entry name" value="Ribonuclease H-like"/>
    <property type="match status" value="1"/>
</dbReference>
<dbReference type="PANTHER" id="PTHR37984">
    <property type="entry name" value="PROTEIN CBG26694"/>
    <property type="match status" value="1"/>
</dbReference>
<gene>
    <name evidence="3" type="ORF">KY290_012208</name>
</gene>
<keyword evidence="4" id="KW-1185">Reference proteome</keyword>
<dbReference type="Pfam" id="PF00078">
    <property type="entry name" value="RVT_1"/>
    <property type="match status" value="1"/>
</dbReference>
<dbReference type="InterPro" id="IPR012337">
    <property type="entry name" value="RNaseH-like_sf"/>
</dbReference>
<evidence type="ECO:0000313" key="4">
    <source>
        <dbReference type="Proteomes" id="UP000826656"/>
    </source>
</evidence>
<dbReference type="SUPFAM" id="SSF56672">
    <property type="entry name" value="DNA/RNA polymerases"/>
    <property type="match status" value="1"/>
</dbReference>